<gene>
    <name evidence="2" type="ORF">AK830_g4780</name>
</gene>
<accession>A0A0P7B7H0</accession>
<protein>
    <submittedName>
        <fullName evidence="2">Uncharacterized protein</fullName>
    </submittedName>
</protein>
<evidence type="ECO:0000313" key="3">
    <source>
        <dbReference type="Proteomes" id="UP000050424"/>
    </source>
</evidence>
<organism evidence="2 3">
    <name type="scientific">Neonectria ditissima</name>
    <dbReference type="NCBI Taxonomy" id="78410"/>
    <lineage>
        <taxon>Eukaryota</taxon>
        <taxon>Fungi</taxon>
        <taxon>Dikarya</taxon>
        <taxon>Ascomycota</taxon>
        <taxon>Pezizomycotina</taxon>
        <taxon>Sordariomycetes</taxon>
        <taxon>Hypocreomycetidae</taxon>
        <taxon>Hypocreales</taxon>
        <taxon>Nectriaceae</taxon>
        <taxon>Neonectria</taxon>
    </lineage>
</organism>
<feature type="region of interest" description="Disordered" evidence="1">
    <location>
        <begin position="207"/>
        <end position="306"/>
    </location>
</feature>
<evidence type="ECO:0000313" key="2">
    <source>
        <dbReference type="EMBL" id="KPM41779.1"/>
    </source>
</evidence>
<dbReference type="OrthoDB" id="10551943at2759"/>
<proteinExistence type="predicted"/>
<dbReference type="AlphaFoldDB" id="A0A0P7B7H0"/>
<feature type="region of interest" description="Disordered" evidence="1">
    <location>
        <begin position="125"/>
        <end position="151"/>
    </location>
</feature>
<dbReference type="EMBL" id="LKCW01000059">
    <property type="protein sequence ID" value="KPM41779.1"/>
    <property type="molecule type" value="Genomic_DNA"/>
</dbReference>
<sequence>MPSPSPALSSSARPPAAVNLCSLLGGLPSIRNEAGSGLARCAPGSEAPWGPGICPAIGRSTPAHLHDPCGSCCSNGPILIPRRDGNQMDHPCSRQALQSVGPAAPTAPARANVSSHVSLTVHPTDSCVHKQPQPYRHAHRSLPLPGRRQKPIPQSRLVVHAPLRRYLASRGAAPQNAAYRPTPDRRLSPLAPRLLCSAAVAAAPPACSPATLASSPAHSLSCSSPAQPDSCSSNPRDLDGVVAPSPDRPAAAGSRTSLVLRGPRSYRPMYLSTETFTDGDQIRNHGQPLAARSDQPRGRPAGQSAA</sequence>
<reference evidence="2 3" key="1">
    <citation type="submission" date="2015-09" db="EMBL/GenBank/DDBJ databases">
        <title>Draft genome of a European isolate of the apple canker pathogen Neonectria ditissima.</title>
        <authorList>
            <person name="Gomez-Cortecero A."/>
            <person name="Harrison R.J."/>
            <person name="Armitage A.D."/>
        </authorList>
    </citation>
    <scope>NUCLEOTIDE SEQUENCE [LARGE SCALE GENOMIC DNA]</scope>
    <source>
        <strain evidence="2 3">R09/05</strain>
    </source>
</reference>
<dbReference type="Proteomes" id="UP000050424">
    <property type="component" value="Unassembled WGS sequence"/>
</dbReference>
<evidence type="ECO:0000256" key="1">
    <source>
        <dbReference type="SAM" id="MobiDB-lite"/>
    </source>
</evidence>
<keyword evidence="3" id="KW-1185">Reference proteome</keyword>
<name>A0A0P7B7H0_9HYPO</name>
<feature type="compositionally biased region" description="Low complexity" evidence="1">
    <location>
        <begin position="207"/>
        <end position="226"/>
    </location>
</feature>
<comment type="caution">
    <text evidence="2">The sequence shown here is derived from an EMBL/GenBank/DDBJ whole genome shotgun (WGS) entry which is preliminary data.</text>
</comment>